<evidence type="ECO:0000313" key="4">
    <source>
        <dbReference type="Proteomes" id="UP001497512"/>
    </source>
</evidence>
<feature type="transmembrane region" description="Helical" evidence="2">
    <location>
        <begin position="207"/>
        <end position="229"/>
    </location>
</feature>
<gene>
    <name evidence="3" type="ORF">CSSPTR1EN2_LOCUS5405</name>
</gene>
<feature type="transmembrane region" description="Helical" evidence="2">
    <location>
        <begin position="91"/>
        <end position="113"/>
    </location>
</feature>
<evidence type="ECO:0000256" key="1">
    <source>
        <dbReference type="SAM" id="MobiDB-lite"/>
    </source>
</evidence>
<keyword evidence="4" id="KW-1185">Reference proteome</keyword>
<keyword evidence="2" id="KW-0472">Membrane</keyword>
<evidence type="ECO:0000313" key="3">
    <source>
        <dbReference type="EMBL" id="CAK9200434.1"/>
    </source>
</evidence>
<sequence>MPCLHLRAVTYDSGKYTGIVIREPLTLQLNCTLPLSTLMGFPDIPQIRRRNLSTDSLLSSQWQNPADILSVLLIIGGDVIQKAIAQLSGDYLVPVAFSFGWVAYSFSTLMSIVGDGRLMPLPDYPAKVINAGSGYSRENRSWILGRLLRDFESPLNDDIGLHITVFKADKEKEAGKPEKDWYWASGFVVIILQLGIAAIPCGLHNDWGIILVTAVGTLLALVTGMLPQWRFEKWACRRKTKKVVILTGGNGTRHVMVIIGDGKGLDLEDLAVGESPRMRKRTEHSNRLARRECDLEGKDKNEILMLRGVPVSFWITQVSCLILAFLWIVFLITVAGLKQNTWYLLAIGGLGMIQNVVIAGVSRGRSAMGIHLTEVKKIEQFKVMDALMDLESYQEGCGRSLLPEFFNGKLRPAEEKWWGGSDKEQYECERHKREQRPTSSLTEESEQRPTSSLTEESEQRPTSSLTEESEQRPTSLLTEANPPVLRVGNDEQHPKFAKCEEHYEKGKDNFQQLQWQCTTVSV</sequence>
<protein>
    <submittedName>
        <fullName evidence="3">Uncharacterized protein</fullName>
    </submittedName>
</protein>
<feature type="transmembrane region" description="Helical" evidence="2">
    <location>
        <begin position="181"/>
        <end position="201"/>
    </location>
</feature>
<dbReference type="Proteomes" id="UP001497512">
    <property type="component" value="Chromosome 13"/>
</dbReference>
<dbReference type="EMBL" id="OZ019905">
    <property type="protein sequence ID" value="CAK9200434.1"/>
    <property type="molecule type" value="Genomic_DNA"/>
</dbReference>
<reference evidence="3" key="1">
    <citation type="submission" date="2024-02" db="EMBL/GenBank/DDBJ databases">
        <authorList>
            <consortium name="ELIXIR-Norway"/>
            <consortium name="Elixir Norway"/>
        </authorList>
    </citation>
    <scope>NUCLEOTIDE SEQUENCE</scope>
</reference>
<organism evidence="3 4">
    <name type="scientific">Sphagnum troendelagicum</name>
    <dbReference type="NCBI Taxonomy" id="128251"/>
    <lineage>
        <taxon>Eukaryota</taxon>
        <taxon>Viridiplantae</taxon>
        <taxon>Streptophyta</taxon>
        <taxon>Embryophyta</taxon>
        <taxon>Bryophyta</taxon>
        <taxon>Sphagnophytina</taxon>
        <taxon>Sphagnopsida</taxon>
        <taxon>Sphagnales</taxon>
        <taxon>Sphagnaceae</taxon>
        <taxon>Sphagnum</taxon>
    </lineage>
</organism>
<accession>A0ABP0TMJ8</accession>
<evidence type="ECO:0000256" key="2">
    <source>
        <dbReference type="SAM" id="Phobius"/>
    </source>
</evidence>
<proteinExistence type="predicted"/>
<feature type="compositionally biased region" description="Basic and acidic residues" evidence="1">
    <location>
        <begin position="424"/>
        <end position="436"/>
    </location>
</feature>
<feature type="transmembrane region" description="Helical" evidence="2">
    <location>
        <begin position="313"/>
        <end position="336"/>
    </location>
</feature>
<keyword evidence="2" id="KW-0812">Transmembrane</keyword>
<name>A0ABP0TMJ8_9BRYO</name>
<feature type="transmembrane region" description="Helical" evidence="2">
    <location>
        <begin position="342"/>
        <end position="361"/>
    </location>
</feature>
<feature type="region of interest" description="Disordered" evidence="1">
    <location>
        <begin position="424"/>
        <end position="493"/>
    </location>
</feature>
<keyword evidence="2" id="KW-1133">Transmembrane helix</keyword>
<feature type="compositionally biased region" description="Polar residues" evidence="1">
    <location>
        <begin position="437"/>
        <end position="478"/>
    </location>
</feature>